<evidence type="ECO:0000256" key="12">
    <source>
        <dbReference type="ARBA" id="ARBA00023157"/>
    </source>
</evidence>
<evidence type="ECO:0000256" key="8">
    <source>
        <dbReference type="ARBA" id="ARBA00022968"/>
    </source>
</evidence>
<dbReference type="Proteomes" id="UP000824236">
    <property type="component" value="Unassembled WGS sequence"/>
</dbReference>
<keyword evidence="3" id="KW-0328">Glycosyltransferase</keyword>
<keyword evidence="4" id="KW-0808">Transferase</keyword>
<keyword evidence="8" id="KW-0735">Signal-anchor</keyword>
<name>A0A9E2NMJ3_9BACE</name>
<evidence type="ECO:0000313" key="16">
    <source>
        <dbReference type="Proteomes" id="UP000824236"/>
    </source>
</evidence>
<dbReference type="GO" id="GO:0030158">
    <property type="term" value="F:protein xylosyltransferase activity"/>
    <property type="evidence" value="ECO:0007669"/>
    <property type="project" value="InterPro"/>
</dbReference>
<dbReference type="Pfam" id="PF02485">
    <property type="entry name" value="Branch"/>
    <property type="match status" value="1"/>
</dbReference>
<evidence type="ECO:0000256" key="9">
    <source>
        <dbReference type="ARBA" id="ARBA00022989"/>
    </source>
</evidence>
<comment type="subcellular location">
    <subcellularLocation>
        <location evidence="2">Endoplasmic reticulum membrane</location>
        <topology evidence="2">Single-pass type II membrane protein</topology>
    </subcellularLocation>
    <subcellularLocation>
        <location evidence="1">Golgi apparatus membrane</location>
        <topology evidence="1">Single-pass type II membrane protein</topology>
    </subcellularLocation>
</comment>
<keyword evidence="5" id="KW-0812">Transmembrane</keyword>
<proteinExistence type="predicted"/>
<dbReference type="PANTHER" id="PTHR46025:SF3">
    <property type="entry name" value="XYLOSYLTRANSFERASE OXT"/>
    <property type="match status" value="1"/>
</dbReference>
<keyword evidence="13" id="KW-0325">Glycoprotein</keyword>
<dbReference type="GO" id="GO:0046872">
    <property type="term" value="F:metal ion binding"/>
    <property type="evidence" value="ECO:0007669"/>
    <property type="project" value="UniProtKB-KW"/>
</dbReference>
<dbReference type="InterPro" id="IPR003406">
    <property type="entry name" value="Glyco_trans_14"/>
</dbReference>
<keyword evidence="11" id="KW-0472">Membrane</keyword>
<dbReference type="InterPro" id="IPR043538">
    <property type="entry name" value="XYLT"/>
</dbReference>
<evidence type="ECO:0000256" key="5">
    <source>
        <dbReference type="ARBA" id="ARBA00022692"/>
    </source>
</evidence>
<evidence type="ECO:0000256" key="13">
    <source>
        <dbReference type="ARBA" id="ARBA00023180"/>
    </source>
</evidence>
<reference evidence="15" key="2">
    <citation type="submission" date="2021-04" db="EMBL/GenBank/DDBJ databases">
        <authorList>
            <person name="Gilroy R."/>
        </authorList>
    </citation>
    <scope>NUCLEOTIDE SEQUENCE</scope>
    <source>
        <strain evidence="15">B3-3758</strain>
    </source>
</reference>
<evidence type="ECO:0000256" key="6">
    <source>
        <dbReference type="ARBA" id="ARBA00022723"/>
    </source>
</evidence>
<evidence type="ECO:0000256" key="7">
    <source>
        <dbReference type="ARBA" id="ARBA00022824"/>
    </source>
</evidence>
<dbReference type="EMBL" id="JAHLFO010000004">
    <property type="protein sequence ID" value="MBU3812988.1"/>
    <property type="molecule type" value="Genomic_DNA"/>
</dbReference>
<evidence type="ECO:0000256" key="11">
    <source>
        <dbReference type="ARBA" id="ARBA00023136"/>
    </source>
</evidence>
<keyword evidence="6" id="KW-0479">Metal-binding</keyword>
<dbReference type="GO" id="GO:0016020">
    <property type="term" value="C:membrane"/>
    <property type="evidence" value="ECO:0007669"/>
    <property type="project" value="InterPro"/>
</dbReference>
<keyword evidence="7" id="KW-0256">Endoplasmic reticulum</keyword>
<evidence type="ECO:0000313" key="15">
    <source>
        <dbReference type="EMBL" id="MBU3812988.1"/>
    </source>
</evidence>
<keyword evidence="12" id="KW-1015">Disulfide bond</keyword>
<dbReference type="AlphaFoldDB" id="A0A9E2NMJ3"/>
<dbReference type="GO" id="GO:0015012">
    <property type="term" value="P:heparan sulfate proteoglycan biosynthetic process"/>
    <property type="evidence" value="ECO:0007669"/>
    <property type="project" value="TreeGrafter"/>
</dbReference>
<reference evidence="15" key="1">
    <citation type="journal article" date="2021" name="PeerJ">
        <title>Extensive microbial diversity within the chicken gut microbiome revealed by metagenomics and culture.</title>
        <authorList>
            <person name="Gilroy R."/>
            <person name="Ravi A."/>
            <person name="Getino M."/>
            <person name="Pursley I."/>
            <person name="Horton D.L."/>
            <person name="Alikhan N.F."/>
            <person name="Baker D."/>
            <person name="Gharbi K."/>
            <person name="Hall N."/>
            <person name="Watson M."/>
            <person name="Adriaenssens E.M."/>
            <person name="Foster-Nyarko E."/>
            <person name="Jarju S."/>
            <person name="Secka A."/>
            <person name="Antonio M."/>
            <person name="Oren A."/>
            <person name="Chaudhuri R.R."/>
            <person name="La Ragione R."/>
            <person name="Hildebrand F."/>
            <person name="Pallen M.J."/>
        </authorList>
    </citation>
    <scope>NUCLEOTIDE SEQUENCE</scope>
    <source>
        <strain evidence="15">B3-3758</strain>
    </source>
</reference>
<sequence length="310" mass="36213">MKITYLIFAHNNLPQLQRLIMQLNAENVDFFCHIDAKCSEDYSFLLQHDNVQICEQRHSIDWGGITQVQALLACCRELCMKYGDGEKRMVCLLSGYDYPIKSNEYIYNYFSIHYKLNFISAIPIPNPRSNWTDHGRRRIECYAVRLGPRAIATIEPKSFNYTNMRQLAKVAYYNPRMLIKALSKLFAARRVHPDGLQPYGGEFWWALPLESIQNLLSYVDEHPEFLEYHRNTSNPDELFFQTLVYNLFPKEYIADNCLRWVNWKGGVSPQNISLCDKRKLQVVSLKKDILFVRKVADGEVSAYINSLINT</sequence>
<evidence type="ECO:0000256" key="3">
    <source>
        <dbReference type="ARBA" id="ARBA00022676"/>
    </source>
</evidence>
<evidence type="ECO:0000256" key="10">
    <source>
        <dbReference type="ARBA" id="ARBA00023034"/>
    </source>
</evidence>
<evidence type="ECO:0000256" key="2">
    <source>
        <dbReference type="ARBA" id="ARBA00004648"/>
    </source>
</evidence>
<accession>A0A9E2NMJ3</accession>
<dbReference type="PANTHER" id="PTHR46025">
    <property type="entry name" value="XYLOSYLTRANSFERASE OXT"/>
    <property type="match status" value="1"/>
</dbReference>
<keyword evidence="10" id="KW-0333">Golgi apparatus</keyword>
<evidence type="ECO:0000256" key="1">
    <source>
        <dbReference type="ARBA" id="ARBA00004323"/>
    </source>
</evidence>
<comment type="caution">
    <text evidence="15">The sequence shown here is derived from an EMBL/GenBank/DDBJ whole genome shotgun (WGS) entry which is preliminary data.</text>
</comment>
<gene>
    <name evidence="15" type="ORF">H9791_00565</name>
</gene>
<evidence type="ECO:0000256" key="4">
    <source>
        <dbReference type="ARBA" id="ARBA00022679"/>
    </source>
</evidence>
<dbReference type="GO" id="GO:0050650">
    <property type="term" value="P:chondroitin sulfate proteoglycan biosynthetic process"/>
    <property type="evidence" value="ECO:0007669"/>
    <property type="project" value="TreeGrafter"/>
</dbReference>
<keyword evidence="9" id="KW-1133">Transmembrane helix</keyword>
<organism evidence="15 16">
    <name type="scientific">Candidatus Bacteroides intestinipullorum</name>
    <dbReference type="NCBI Taxonomy" id="2838471"/>
    <lineage>
        <taxon>Bacteria</taxon>
        <taxon>Pseudomonadati</taxon>
        <taxon>Bacteroidota</taxon>
        <taxon>Bacteroidia</taxon>
        <taxon>Bacteroidales</taxon>
        <taxon>Bacteroidaceae</taxon>
        <taxon>Bacteroides</taxon>
    </lineage>
</organism>
<protein>
    <recommendedName>
        <fullName evidence="14">Peptide O-xylosyltransferase</fullName>
    </recommendedName>
</protein>
<evidence type="ECO:0000256" key="14">
    <source>
        <dbReference type="ARBA" id="ARBA00042865"/>
    </source>
</evidence>